<keyword evidence="3 6" id="KW-0812">Transmembrane</keyword>
<dbReference type="PROSITE" id="PS00216">
    <property type="entry name" value="SUGAR_TRANSPORT_1"/>
    <property type="match status" value="1"/>
</dbReference>
<feature type="transmembrane region" description="Helical" evidence="6">
    <location>
        <begin position="280"/>
        <end position="304"/>
    </location>
</feature>
<dbReference type="InterPro" id="IPR020846">
    <property type="entry name" value="MFS_dom"/>
</dbReference>
<sequence length="397" mass="41710">MENRLSRTEFVALTAMLMATVALSIDAMLPALPEIAQDLTAQAPNRAQLVITGFVFGIGCGTFLAGPLSDSFGRKTVIVGGAGLYVLATLAAFFAQSLETMLAARTVMGFGAAAPRIVALAMVRDLYAGRYMARIVSFAMMVFTLVPAIAPLLGSVIIATAGWRAIFLVFVVFSALSVGWLALRQPETLPPERRRPLSFAPIWAATREILRNRMVTMTIAVQALAYATLFGTLSSTQQVFDVTFGRGESFPLWFALIALLAGTASVLNAVLVVRLGMRYLVTVTLAAQILLSGGMAGATMLGLIPETLTFPAYLLWTAGVFFMAGLVLGNLNALALEPMGHIAGTAASVVGALSTVGSVLVAIPIGLAFDGTPLPLMTGVLACTTTGFILMRALPGR</sequence>
<feature type="transmembrane region" description="Helical" evidence="6">
    <location>
        <begin position="343"/>
        <end position="368"/>
    </location>
</feature>
<accession>A0A2T5BTR6</accession>
<dbReference type="Gene3D" id="1.20.1720.10">
    <property type="entry name" value="Multidrug resistance protein D"/>
    <property type="match status" value="1"/>
</dbReference>
<feature type="transmembrane region" description="Helical" evidence="6">
    <location>
        <begin position="12"/>
        <end position="32"/>
    </location>
</feature>
<evidence type="ECO:0000259" key="7">
    <source>
        <dbReference type="PROSITE" id="PS50850"/>
    </source>
</evidence>
<evidence type="ECO:0000256" key="1">
    <source>
        <dbReference type="ARBA" id="ARBA00004141"/>
    </source>
</evidence>
<feature type="domain" description="Major facilitator superfamily (MFS) profile" evidence="7">
    <location>
        <begin position="8"/>
        <end position="397"/>
    </location>
</feature>
<evidence type="ECO:0000256" key="6">
    <source>
        <dbReference type="SAM" id="Phobius"/>
    </source>
</evidence>
<dbReference type="GO" id="GO:1990961">
    <property type="term" value="P:xenobiotic detoxification by transmembrane export across the plasma membrane"/>
    <property type="evidence" value="ECO:0007669"/>
    <property type="project" value="TreeGrafter"/>
</dbReference>
<feature type="transmembrane region" description="Helical" evidence="6">
    <location>
        <begin position="253"/>
        <end position="273"/>
    </location>
</feature>
<dbReference type="PANTHER" id="PTHR23502">
    <property type="entry name" value="MAJOR FACILITATOR SUPERFAMILY"/>
    <property type="match status" value="1"/>
</dbReference>
<dbReference type="Proteomes" id="UP000243859">
    <property type="component" value="Unassembled WGS sequence"/>
</dbReference>
<feature type="transmembrane region" description="Helical" evidence="6">
    <location>
        <begin position="310"/>
        <end position="331"/>
    </location>
</feature>
<name>A0A2T5BTR6_9RHOB</name>
<feature type="transmembrane region" description="Helical" evidence="6">
    <location>
        <begin position="102"/>
        <end position="123"/>
    </location>
</feature>
<protein>
    <submittedName>
        <fullName evidence="8">DHA1 family bicyclomycin/chloramphenicol resistance-like MFS transporter</fullName>
    </submittedName>
</protein>
<dbReference type="SUPFAM" id="SSF103473">
    <property type="entry name" value="MFS general substrate transporter"/>
    <property type="match status" value="1"/>
</dbReference>
<feature type="transmembrane region" description="Helical" evidence="6">
    <location>
        <begin position="135"/>
        <end position="159"/>
    </location>
</feature>
<reference evidence="8 9" key="1">
    <citation type="submission" date="2018-04" db="EMBL/GenBank/DDBJ databases">
        <title>Genomic Encyclopedia of Archaeal and Bacterial Type Strains, Phase II (KMG-II): from individual species to whole genera.</title>
        <authorList>
            <person name="Goeker M."/>
        </authorList>
    </citation>
    <scope>NUCLEOTIDE SEQUENCE [LARGE SCALE GENOMIC DNA]</scope>
    <source>
        <strain evidence="8 9">DSM 18064</strain>
    </source>
</reference>
<dbReference type="CDD" id="cd17320">
    <property type="entry name" value="MFS_MdfA_MDR_like"/>
    <property type="match status" value="1"/>
</dbReference>
<keyword evidence="2" id="KW-0813">Transport</keyword>
<organism evidence="8 9">
    <name type="scientific">Rhodovulum imhoffii</name>
    <dbReference type="NCBI Taxonomy" id="365340"/>
    <lineage>
        <taxon>Bacteria</taxon>
        <taxon>Pseudomonadati</taxon>
        <taxon>Pseudomonadota</taxon>
        <taxon>Alphaproteobacteria</taxon>
        <taxon>Rhodobacterales</taxon>
        <taxon>Paracoccaceae</taxon>
        <taxon>Rhodovulum</taxon>
    </lineage>
</organism>
<dbReference type="GO" id="GO:0005886">
    <property type="term" value="C:plasma membrane"/>
    <property type="evidence" value="ECO:0007669"/>
    <property type="project" value="TreeGrafter"/>
</dbReference>
<dbReference type="GO" id="GO:0022857">
    <property type="term" value="F:transmembrane transporter activity"/>
    <property type="evidence" value="ECO:0007669"/>
    <property type="project" value="InterPro"/>
</dbReference>
<gene>
    <name evidence="8" type="ORF">C8N32_105195</name>
</gene>
<keyword evidence="4 6" id="KW-1133">Transmembrane helix</keyword>
<dbReference type="InterPro" id="IPR036259">
    <property type="entry name" value="MFS_trans_sf"/>
</dbReference>
<evidence type="ECO:0000256" key="3">
    <source>
        <dbReference type="ARBA" id="ARBA00022692"/>
    </source>
</evidence>
<evidence type="ECO:0000313" key="8">
    <source>
        <dbReference type="EMBL" id="PTN02822.1"/>
    </source>
</evidence>
<dbReference type="OrthoDB" id="9800416at2"/>
<evidence type="ECO:0000256" key="4">
    <source>
        <dbReference type="ARBA" id="ARBA00022989"/>
    </source>
</evidence>
<evidence type="ECO:0000256" key="2">
    <source>
        <dbReference type="ARBA" id="ARBA00022448"/>
    </source>
</evidence>
<dbReference type="EMBL" id="QAAA01000005">
    <property type="protein sequence ID" value="PTN02822.1"/>
    <property type="molecule type" value="Genomic_DNA"/>
</dbReference>
<dbReference type="InterPro" id="IPR011701">
    <property type="entry name" value="MFS"/>
</dbReference>
<dbReference type="PANTHER" id="PTHR23502:SF132">
    <property type="entry name" value="POLYAMINE TRANSPORTER 2-RELATED"/>
    <property type="match status" value="1"/>
</dbReference>
<evidence type="ECO:0000256" key="5">
    <source>
        <dbReference type="ARBA" id="ARBA00023136"/>
    </source>
</evidence>
<evidence type="ECO:0000313" key="9">
    <source>
        <dbReference type="Proteomes" id="UP000243859"/>
    </source>
</evidence>
<feature type="transmembrane region" description="Helical" evidence="6">
    <location>
        <begin position="77"/>
        <end position="96"/>
    </location>
</feature>
<dbReference type="InterPro" id="IPR005829">
    <property type="entry name" value="Sugar_transporter_CS"/>
</dbReference>
<dbReference type="Pfam" id="PF07690">
    <property type="entry name" value="MFS_1"/>
    <property type="match status" value="1"/>
</dbReference>
<feature type="transmembrane region" description="Helical" evidence="6">
    <location>
        <begin position="374"/>
        <end position="394"/>
    </location>
</feature>
<feature type="transmembrane region" description="Helical" evidence="6">
    <location>
        <begin position="165"/>
        <end position="183"/>
    </location>
</feature>
<proteinExistence type="predicted"/>
<dbReference type="PROSITE" id="PS50850">
    <property type="entry name" value="MFS"/>
    <property type="match status" value="1"/>
</dbReference>
<dbReference type="RefSeq" id="WP_107891625.1">
    <property type="nucleotide sequence ID" value="NZ_NHSI01000053.1"/>
</dbReference>
<feature type="transmembrane region" description="Helical" evidence="6">
    <location>
        <begin position="214"/>
        <end position="233"/>
    </location>
</feature>
<comment type="caution">
    <text evidence="8">The sequence shown here is derived from an EMBL/GenBank/DDBJ whole genome shotgun (WGS) entry which is preliminary data.</text>
</comment>
<keyword evidence="5 6" id="KW-0472">Membrane</keyword>
<feature type="transmembrane region" description="Helical" evidence="6">
    <location>
        <begin position="47"/>
        <end position="65"/>
    </location>
</feature>
<dbReference type="AlphaFoldDB" id="A0A2T5BTR6"/>
<keyword evidence="9" id="KW-1185">Reference proteome</keyword>
<comment type="subcellular location">
    <subcellularLocation>
        <location evidence="1">Membrane</location>
        <topology evidence="1">Multi-pass membrane protein</topology>
    </subcellularLocation>
</comment>